<dbReference type="RefSeq" id="WP_147051832.1">
    <property type="nucleotide sequence ID" value="NZ_CP042437.1"/>
</dbReference>
<organism evidence="2 3">
    <name type="scientific">Mucilaginibacter ginsenosidivorax</name>
    <dbReference type="NCBI Taxonomy" id="862126"/>
    <lineage>
        <taxon>Bacteria</taxon>
        <taxon>Pseudomonadati</taxon>
        <taxon>Bacteroidota</taxon>
        <taxon>Sphingobacteriia</taxon>
        <taxon>Sphingobacteriales</taxon>
        <taxon>Sphingobacteriaceae</taxon>
        <taxon>Mucilaginibacter</taxon>
    </lineage>
</organism>
<dbReference type="InterPro" id="IPR045391">
    <property type="entry name" value="DUF6520"/>
</dbReference>
<sequence>MPCTLPTTRLPNHRPHLDNAKRGNAENPQNRVGTITQLKFFVRFLAKTAVSTMKSIKGSMIALAFVLGIGGAFATNAHHAAHKPAKTTDVWWQFNGTQAQISDGTKYTQVAGEPAGCSGSNNRCAILAPANPLHTNQPDLSAIDQEDLKN</sequence>
<reference evidence="2 3" key="1">
    <citation type="journal article" date="2013" name="J. Microbiol.">
        <title>Mucilaginibacter ginsenosidivorax sp. nov., with ginsenoside converting activity isolated from sediment.</title>
        <authorList>
            <person name="Kim J.K."/>
            <person name="Choi T.E."/>
            <person name="Liu Q.M."/>
            <person name="Park H.Y."/>
            <person name="Yi T.H."/>
            <person name="Yoon M.H."/>
            <person name="Kim S.C."/>
            <person name="Im W.T."/>
        </authorList>
    </citation>
    <scope>NUCLEOTIDE SEQUENCE [LARGE SCALE GENOMIC DNA]</scope>
    <source>
        <strain evidence="2 3">KHI28</strain>
    </source>
</reference>
<protein>
    <submittedName>
        <fullName evidence="2">Uncharacterized protein</fullName>
    </submittedName>
</protein>
<feature type="compositionally biased region" description="Polar residues" evidence="1">
    <location>
        <begin position="1"/>
        <end position="10"/>
    </location>
</feature>
<evidence type="ECO:0000256" key="1">
    <source>
        <dbReference type="SAM" id="MobiDB-lite"/>
    </source>
</evidence>
<dbReference type="Proteomes" id="UP000321362">
    <property type="component" value="Chromosome"/>
</dbReference>
<accession>A0A5B8VTV0</accession>
<dbReference type="Pfam" id="PF20130">
    <property type="entry name" value="DUF6520"/>
    <property type="match status" value="1"/>
</dbReference>
<dbReference type="KEGG" id="mgk:FSB76_01440"/>
<dbReference type="AlphaFoldDB" id="A0A5B8VTV0"/>
<evidence type="ECO:0000313" key="2">
    <source>
        <dbReference type="EMBL" id="QEC74673.1"/>
    </source>
</evidence>
<evidence type="ECO:0000313" key="3">
    <source>
        <dbReference type="Proteomes" id="UP000321362"/>
    </source>
</evidence>
<name>A0A5B8VTV0_9SPHI</name>
<proteinExistence type="predicted"/>
<feature type="compositionally biased region" description="Basic and acidic residues" evidence="1">
    <location>
        <begin position="15"/>
        <end position="24"/>
    </location>
</feature>
<feature type="region of interest" description="Disordered" evidence="1">
    <location>
        <begin position="1"/>
        <end position="29"/>
    </location>
</feature>
<gene>
    <name evidence="2" type="ORF">FSB76_01440</name>
</gene>
<dbReference type="EMBL" id="CP042437">
    <property type="protein sequence ID" value="QEC74673.1"/>
    <property type="molecule type" value="Genomic_DNA"/>
</dbReference>
<keyword evidence="3" id="KW-1185">Reference proteome</keyword>